<keyword evidence="6" id="KW-0547">Nucleotide-binding</keyword>
<dbReference type="InterPro" id="IPR015330">
    <property type="entry name" value="DNA_primase/pol_bifunc_N"/>
</dbReference>
<keyword evidence="9" id="KW-0408">Iron</keyword>
<evidence type="ECO:0000259" key="11">
    <source>
        <dbReference type="PROSITE" id="PS51206"/>
    </source>
</evidence>
<keyword evidence="2" id="KW-0004">4Fe-4S</keyword>
<dbReference type="Gene3D" id="3.40.50.300">
    <property type="entry name" value="P-loop containing nucleotide triphosphate hydrolases"/>
    <property type="match status" value="1"/>
</dbReference>
<evidence type="ECO:0000313" key="12">
    <source>
        <dbReference type="EMBL" id="CAJ37305.1"/>
    </source>
</evidence>
<dbReference type="STRING" id="351160.RCIX2182"/>
<reference evidence="12 13" key="1">
    <citation type="journal article" date="2006" name="Science">
        <title>Genome of rice cluster I archaea -- the key methane producers in the rice rhizosphere.</title>
        <authorList>
            <person name="Erkel C."/>
            <person name="Kube M."/>
            <person name="Reinhardt R."/>
            <person name="Liesack W."/>
        </authorList>
    </citation>
    <scope>NUCLEOTIDE SEQUENCE [LARGE SCALE GENOMIC DNA]</scope>
    <source>
        <strain evidence="13">DSM 22066 / NBRC 105507 / MRE50</strain>
    </source>
</reference>
<dbReference type="KEGG" id="rci:RCIX2182"/>
<dbReference type="InterPro" id="IPR014818">
    <property type="entry name" value="Phage/plasmid_primase_P4_C"/>
</dbReference>
<sequence>MYKMVNDSIPNPNSPSVGTRQIAEATVQMKNGAEQLGIDGCVSTDLPTMADKLDSIREQNLNGALLWVHRGASVIPLIPGKKIPYCTWDWSVSEGSGVFYLWEKFPYALIGVMTGKSGYIVWDFDKKHGGLETYNLMCQLYPELKESYIEETRSGGLHVYFTCGDLTVKKGVDIFMKKLADGKKVPKWADKNWPGVDICANGSIAVAAPSVDVKGEYKVLNNKPIQPISQGLIDLLRLTGRVMDAEAFEKAEADPAYSKVEAQPIPNRYYKEQFAPICIKGIVDSLKEGKADNDSMFALACYLMGLNLENEAILSVYSVSPKFDRGLTEHYLNYYRRMGYKCQTCVTMQANGLCTGGAGCNKVKSPAWNYRNTYYVENWPYDNAKDEKGVADMLADLYGDDIRYVRGTEKWYTWNGENWPEDVDEAHLSRMITCMADLVMDRLLFLSSLTKTITEGEARKAHKAHIENLYRQFHKMRTVGNIKSMIKMASMTIESIILDSVDELDKDKHLINLLNGAFNLDTSEFIPHGERTKPYLMTLRANVAYNPEAKRPRFDKFIDEITCGDKDLADYLQRSLGYALSGYTGEEKFFAWFGNGRNGKSKLAEAILYLMGDYASSANATAFIMPKNGNIRSFSFARLRGKRFIRCSEVPENSVWNDVRIKEFLSDTITAEEKFGAEFDYKPQGKLFFLCNHLPAMPKDRSTETKFFVVPFDLQLEPHQVDMGIEEALKAEAEGILLWMIEGYQKWKANDLRRISQAVKEASDRYWRDADWFAAFLSDMCVIDPSAEVDAGELYTTFKSWQERVGAPIQSATAFGKRLTSSGFKSRESKRTDRDGRKRTVNLRIGLKLKIAIATCEDLIAASIDDG</sequence>
<organism evidence="12 13">
    <name type="scientific">Methanocella arvoryzae (strain DSM 22066 / NBRC 105507 / MRE50)</name>
    <dbReference type="NCBI Taxonomy" id="351160"/>
    <lineage>
        <taxon>Archaea</taxon>
        <taxon>Methanobacteriati</taxon>
        <taxon>Methanobacteriota</taxon>
        <taxon>Stenosarchaea group</taxon>
        <taxon>Methanomicrobia</taxon>
        <taxon>Methanocellales</taxon>
        <taxon>Methanocellaceae</taxon>
        <taxon>Methanocella</taxon>
    </lineage>
</organism>
<dbReference type="NCBIfam" id="TIGR01613">
    <property type="entry name" value="primase_Cterm"/>
    <property type="match status" value="1"/>
</dbReference>
<keyword evidence="13" id="KW-1185">Reference proteome</keyword>
<feature type="domain" description="SF3 helicase" evidence="11">
    <location>
        <begin position="567"/>
        <end position="725"/>
    </location>
</feature>
<evidence type="ECO:0000256" key="10">
    <source>
        <dbReference type="ARBA" id="ARBA00023014"/>
    </source>
</evidence>
<dbReference type="InterPro" id="IPR051620">
    <property type="entry name" value="ORF904-like_C"/>
</dbReference>
<evidence type="ECO:0000256" key="5">
    <source>
        <dbReference type="ARBA" id="ARBA00022723"/>
    </source>
</evidence>
<dbReference type="eggNOG" id="arCOG06914">
    <property type="taxonomic scope" value="Archaea"/>
</dbReference>
<dbReference type="EMBL" id="AM114193">
    <property type="protein sequence ID" value="CAJ37305.1"/>
    <property type="molecule type" value="Genomic_DNA"/>
</dbReference>
<keyword evidence="7" id="KW-0378">Hydrolase</keyword>
<evidence type="ECO:0000256" key="9">
    <source>
        <dbReference type="ARBA" id="ARBA00023004"/>
    </source>
</evidence>
<dbReference type="SUPFAM" id="SSF56747">
    <property type="entry name" value="Prim-pol domain"/>
    <property type="match status" value="1"/>
</dbReference>
<keyword evidence="8" id="KW-0067">ATP-binding</keyword>
<dbReference type="InterPro" id="IPR045455">
    <property type="entry name" value="NrS-1_pol-like_helicase"/>
</dbReference>
<evidence type="ECO:0000256" key="4">
    <source>
        <dbReference type="ARBA" id="ARBA00022705"/>
    </source>
</evidence>
<dbReference type="Pfam" id="PF09250">
    <property type="entry name" value="Prim-Pol"/>
    <property type="match status" value="1"/>
</dbReference>
<dbReference type="PANTHER" id="PTHR35372">
    <property type="entry name" value="ATP BINDING PROTEIN-RELATED"/>
    <property type="match status" value="1"/>
</dbReference>
<evidence type="ECO:0000313" key="13">
    <source>
        <dbReference type="Proteomes" id="UP000000663"/>
    </source>
</evidence>
<evidence type="ECO:0000256" key="6">
    <source>
        <dbReference type="ARBA" id="ARBA00022741"/>
    </source>
</evidence>
<dbReference type="SMART" id="SM00885">
    <property type="entry name" value="D5_N"/>
    <property type="match status" value="1"/>
</dbReference>
<evidence type="ECO:0000256" key="8">
    <source>
        <dbReference type="ARBA" id="ARBA00022840"/>
    </source>
</evidence>
<dbReference type="Pfam" id="PF19263">
    <property type="entry name" value="DUF5906"/>
    <property type="match status" value="1"/>
</dbReference>
<dbReference type="GO" id="GO:0046872">
    <property type="term" value="F:metal ion binding"/>
    <property type="evidence" value="ECO:0007669"/>
    <property type="project" value="UniProtKB-KW"/>
</dbReference>
<dbReference type="GO" id="GO:0016787">
    <property type="term" value="F:hydrolase activity"/>
    <property type="evidence" value="ECO:0007669"/>
    <property type="project" value="UniProtKB-KW"/>
</dbReference>
<dbReference type="PROSITE" id="PS51206">
    <property type="entry name" value="SF3_HELICASE_1"/>
    <property type="match status" value="1"/>
</dbReference>
<dbReference type="GO" id="GO:1990077">
    <property type="term" value="C:primosome complex"/>
    <property type="evidence" value="ECO:0007669"/>
    <property type="project" value="UniProtKB-KW"/>
</dbReference>
<dbReference type="Proteomes" id="UP000000663">
    <property type="component" value="Chromosome"/>
</dbReference>
<dbReference type="Pfam" id="PF08706">
    <property type="entry name" value="D5_N"/>
    <property type="match status" value="1"/>
</dbReference>
<accession>Q0W2T8</accession>
<evidence type="ECO:0000256" key="3">
    <source>
        <dbReference type="ARBA" id="ARBA00022515"/>
    </source>
</evidence>
<dbReference type="GO" id="GO:0005524">
    <property type="term" value="F:ATP binding"/>
    <property type="evidence" value="ECO:0007669"/>
    <property type="project" value="UniProtKB-KW"/>
</dbReference>
<dbReference type="CDD" id="cd04859">
    <property type="entry name" value="Prim_Pol"/>
    <property type="match status" value="1"/>
</dbReference>
<protein>
    <submittedName>
        <fullName evidence="12">Hypothetical phage-like protein</fullName>
    </submittedName>
</protein>
<dbReference type="Pfam" id="PF04104">
    <property type="entry name" value="DNA_primase_lrg"/>
    <property type="match status" value="1"/>
</dbReference>
<proteinExistence type="predicted"/>
<dbReference type="InterPro" id="IPR027417">
    <property type="entry name" value="P-loop_NTPase"/>
</dbReference>
<evidence type="ECO:0000256" key="2">
    <source>
        <dbReference type="ARBA" id="ARBA00022485"/>
    </source>
</evidence>
<gene>
    <name evidence="12" type="ORF">RCIX2182</name>
</gene>
<keyword evidence="3" id="KW-0639">Primosome</keyword>
<evidence type="ECO:0000256" key="7">
    <source>
        <dbReference type="ARBA" id="ARBA00022801"/>
    </source>
</evidence>
<evidence type="ECO:0000256" key="1">
    <source>
        <dbReference type="ARBA" id="ARBA00001966"/>
    </source>
</evidence>
<dbReference type="SMART" id="SM00943">
    <property type="entry name" value="Prim-Pol"/>
    <property type="match status" value="1"/>
</dbReference>
<name>Q0W2T8_METAR</name>
<dbReference type="PATRIC" id="fig|351160.9.peg.980"/>
<comment type="cofactor">
    <cofactor evidence="1">
        <name>[4Fe-4S] cluster</name>
        <dbReference type="ChEBI" id="CHEBI:49883"/>
    </cofactor>
</comment>
<dbReference type="InterPro" id="IPR058560">
    <property type="entry name" value="DNA_primase_C"/>
</dbReference>
<keyword evidence="5" id="KW-0479">Metal-binding</keyword>
<dbReference type="GO" id="GO:0051539">
    <property type="term" value="F:4 iron, 4 sulfur cluster binding"/>
    <property type="evidence" value="ECO:0007669"/>
    <property type="project" value="UniProtKB-KW"/>
</dbReference>
<dbReference type="AlphaFoldDB" id="Q0W2T8"/>
<dbReference type="GO" id="GO:0006269">
    <property type="term" value="P:DNA replication, synthesis of primer"/>
    <property type="evidence" value="ECO:0007669"/>
    <property type="project" value="UniProtKB-KW"/>
</dbReference>
<dbReference type="PANTHER" id="PTHR35372:SF2">
    <property type="entry name" value="SF3 HELICASE DOMAIN-CONTAINING PROTEIN"/>
    <property type="match status" value="1"/>
</dbReference>
<dbReference type="InterPro" id="IPR014015">
    <property type="entry name" value="Helicase_SF3_DNA-vir"/>
</dbReference>
<dbReference type="InterPro" id="IPR006500">
    <property type="entry name" value="Helicase_put_C_phage/plasmid"/>
</dbReference>
<keyword evidence="4" id="KW-0235">DNA replication</keyword>
<keyword evidence="10" id="KW-0411">Iron-sulfur</keyword>